<reference evidence="2" key="1">
    <citation type="submission" date="2023-02" db="EMBL/GenBank/DDBJ databases">
        <authorList>
            <person name="Palmer J.M."/>
        </authorList>
    </citation>
    <scope>NUCLEOTIDE SEQUENCE</scope>
    <source>
        <strain evidence="2">FW57</strain>
    </source>
</reference>
<evidence type="ECO:0000313" key="2">
    <source>
        <dbReference type="EMBL" id="KAG7286523.1"/>
    </source>
</evidence>
<gene>
    <name evidence="2" type="ORF">NEMBOFW57_008834</name>
</gene>
<dbReference type="AlphaFoldDB" id="A0AAD4EWC6"/>
<dbReference type="Proteomes" id="UP001197093">
    <property type="component" value="Unassembled WGS sequence"/>
</dbReference>
<evidence type="ECO:0000256" key="1">
    <source>
        <dbReference type="SAM" id="MobiDB-lite"/>
    </source>
</evidence>
<accession>A0AAD4EWC6</accession>
<proteinExistence type="predicted"/>
<name>A0AAD4EWC6_9PEZI</name>
<dbReference type="EMBL" id="JAHCVI010000004">
    <property type="protein sequence ID" value="KAG7286523.1"/>
    <property type="molecule type" value="Genomic_DNA"/>
</dbReference>
<evidence type="ECO:0000313" key="3">
    <source>
        <dbReference type="Proteomes" id="UP001197093"/>
    </source>
</evidence>
<comment type="caution">
    <text evidence="2">The sequence shown here is derived from an EMBL/GenBank/DDBJ whole genome shotgun (WGS) entry which is preliminary data.</text>
</comment>
<feature type="region of interest" description="Disordered" evidence="1">
    <location>
        <begin position="1"/>
        <end position="71"/>
    </location>
</feature>
<feature type="compositionally biased region" description="Basic and acidic residues" evidence="1">
    <location>
        <begin position="57"/>
        <end position="71"/>
    </location>
</feature>
<sequence length="71" mass="7816">MPERGQSPPPERSTGKQMHTPPGTGKGTDDASNKEDLNKASIEHLTSNPRGPLEDEVEKKFEKGFKPEKKS</sequence>
<organism evidence="2 3">
    <name type="scientific">Staphylotrichum longicolle</name>
    <dbReference type="NCBI Taxonomy" id="669026"/>
    <lineage>
        <taxon>Eukaryota</taxon>
        <taxon>Fungi</taxon>
        <taxon>Dikarya</taxon>
        <taxon>Ascomycota</taxon>
        <taxon>Pezizomycotina</taxon>
        <taxon>Sordariomycetes</taxon>
        <taxon>Sordariomycetidae</taxon>
        <taxon>Sordariales</taxon>
        <taxon>Chaetomiaceae</taxon>
        <taxon>Staphylotrichum</taxon>
    </lineage>
</organism>
<feature type="compositionally biased region" description="Basic and acidic residues" evidence="1">
    <location>
        <begin position="27"/>
        <end position="42"/>
    </location>
</feature>
<keyword evidence="3" id="KW-1185">Reference proteome</keyword>
<protein>
    <submittedName>
        <fullName evidence="2">Uncharacterized protein</fullName>
    </submittedName>
</protein>